<dbReference type="InterPro" id="IPR003698">
    <property type="entry name" value="Lipoyl_synth"/>
</dbReference>
<dbReference type="Proteomes" id="UP000031668">
    <property type="component" value="Unassembled WGS sequence"/>
</dbReference>
<dbReference type="OMA" id="EYYMEGM"/>
<dbReference type="PROSITE" id="PS51918">
    <property type="entry name" value="RADICAL_SAM"/>
    <property type="match status" value="1"/>
</dbReference>
<dbReference type="PANTHER" id="PTHR10949">
    <property type="entry name" value="LIPOYL SYNTHASE"/>
    <property type="match status" value="1"/>
</dbReference>
<evidence type="ECO:0000256" key="2">
    <source>
        <dbReference type="ARBA" id="ARBA00022485"/>
    </source>
</evidence>
<keyword evidence="2" id="KW-0479">Metal-binding</keyword>
<dbReference type="OrthoDB" id="3231at2759"/>
<name>A0A0C2NAM3_THEKT</name>
<organism evidence="4 5">
    <name type="scientific">Thelohanellus kitauei</name>
    <name type="common">Myxosporean</name>
    <dbReference type="NCBI Taxonomy" id="669202"/>
    <lineage>
        <taxon>Eukaryota</taxon>
        <taxon>Metazoa</taxon>
        <taxon>Cnidaria</taxon>
        <taxon>Myxozoa</taxon>
        <taxon>Myxosporea</taxon>
        <taxon>Bivalvulida</taxon>
        <taxon>Platysporina</taxon>
        <taxon>Myxobolidae</taxon>
        <taxon>Thelohanellus</taxon>
    </lineage>
</organism>
<evidence type="ECO:0000313" key="4">
    <source>
        <dbReference type="EMBL" id="KII73420.1"/>
    </source>
</evidence>
<keyword evidence="2" id="KW-0004">4Fe-4S</keyword>
<dbReference type="GO" id="GO:0051539">
    <property type="term" value="F:4 iron, 4 sulfur cluster binding"/>
    <property type="evidence" value="ECO:0007669"/>
    <property type="project" value="UniProtKB-KW"/>
</dbReference>
<comment type="cofactor">
    <cofactor evidence="1">
        <name>[4Fe-4S] cluster</name>
        <dbReference type="ChEBI" id="CHEBI:49883"/>
    </cofactor>
</comment>
<evidence type="ECO:0000313" key="5">
    <source>
        <dbReference type="Proteomes" id="UP000031668"/>
    </source>
</evidence>
<keyword evidence="2" id="KW-0411">Iron-sulfur</keyword>
<dbReference type="GO" id="GO:0016992">
    <property type="term" value="F:lipoate synthase activity"/>
    <property type="evidence" value="ECO:0007669"/>
    <property type="project" value="InterPro"/>
</dbReference>
<keyword evidence="5" id="KW-1185">Reference proteome</keyword>
<dbReference type="AlphaFoldDB" id="A0A0C2NAM3"/>
<dbReference type="PANTHER" id="PTHR10949:SF0">
    <property type="entry name" value="LIPOYL SYNTHASE, MITOCHONDRIAL"/>
    <property type="match status" value="1"/>
</dbReference>
<dbReference type="InterPro" id="IPR058240">
    <property type="entry name" value="rSAM_sf"/>
</dbReference>
<keyword evidence="2" id="KW-0408">Iron</keyword>
<accession>A0A0C2NAM3</accession>
<gene>
    <name evidence="4" type="ORF">RF11_07221</name>
</gene>
<feature type="domain" description="Radical SAM core" evidence="3">
    <location>
        <begin position="1"/>
        <end position="83"/>
    </location>
</feature>
<comment type="caution">
    <text evidence="4">The sequence shown here is derived from an EMBL/GenBank/DDBJ whole genome shotgun (WGS) entry which is preliminary data.</text>
</comment>
<evidence type="ECO:0000259" key="3">
    <source>
        <dbReference type="PROSITE" id="PS51918"/>
    </source>
</evidence>
<evidence type="ECO:0000256" key="1">
    <source>
        <dbReference type="ARBA" id="ARBA00001966"/>
    </source>
</evidence>
<protein>
    <submittedName>
        <fullName evidence="4">Lipoyl synthase, mitochondrial</fullName>
    </submittedName>
</protein>
<dbReference type="InterPro" id="IPR007197">
    <property type="entry name" value="rSAM"/>
</dbReference>
<dbReference type="EMBL" id="JWZT01000855">
    <property type="protein sequence ID" value="KII73420.1"/>
    <property type="molecule type" value="Genomic_DNA"/>
</dbReference>
<proteinExistence type="predicted"/>
<dbReference type="SUPFAM" id="SSF102114">
    <property type="entry name" value="Radical SAM enzymes"/>
    <property type="match status" value="1"/>
</dbReference>
<reference evidence="4 5" key="1">
    <citation type="journal article" date="2014" name="Genome Biol. Evol.">
        <title>The genome of the myxosporean Thelohanellus kitauei shows adaptations to nutrient acquisition within its fish host.</title>
        <authorList>
            <person name="Yang Y."/>
            <person name="Xiong J."/>
            <person name="Zhou Z."/>
            <person name="Huo F."/>
            <person name="Miao W."/>
            <person name="Ran C."/>
            <person name="Liu Y."/>
            <person name="Zhang J."/>
            <person name="Feng J."/>
            <person name="Wang M."/>
            <person name="Wang M."/>
            <person name="Wang L."/>
            <person name="Yao B."/>
        </authorList>
    </citation>
    <scope>NUCLEOTIDE SEQUENCE [LARGE SCALE GENOMIC DNA]</scope>
    <source>
        <strain evidence="4">Wuqing</strain>
    </source>
</reference>
<sequence length="108" mass="12465">MHVLKHAKVVKPELLTKSSIMVGFGETFDEVIEAMKDLREIQVDCLAIGQYMQPTKMNAKVEEYILPETFEKYKEIGMELGFMYVASGPLVRTSYKAGEYYLKNYLKK</sequence>